<reference evidence="4" key="1">
    <citation type="journal article" date="2020" name="Stud. Mycol.">
        <title>101 Dothideomycetes genomes: a test case for predicting lifestyles and emergence of pathogens.</title>
        <authorList>
            <person name="Haridas S."/>
            <person name="Albert R."/>
            <person name="Binder M."/>
            <person name="Bloem J."/>
            <person name="Labutti K."/>
            <person name="Salamov A."/>
            <person name="Andreopoulos B."/>
            <person name="Baker S."/>
            <person name="Barry K."/>
            <person name="Bills G."/>
            <person name="Bluhm B."/>
            <person name="Cannon C."/>
            <person name="Castanera R."/>
            <person name="Culley D."/>
            <person name="Daum C."/>
            <person name="Ezra D."/>
            <person name="Gonzalez J."/>
            <person name="Henrissat B."/>
            <person name="Kuo A."/>
            <person name="Liang C."/>
            <person name="Lipzen A."/>
            <person name="Lutzoni F."/>
            <person name="Magnuson J."/>
            <person name="Mondo S."/>
            <person name="Nolan M."/>
            <person name="Ohm R."/>
            <person name="Pangilinan J."/>
            <person name="Park H.-J."/>
            <person name="Ramirez L."/>
            <person name="Alfaro M."/>
            <person name="Sun H."/>
            <person name="Tritt A."/>
            <person name="Yoshinaga Y."/>
            <person name="Zwiers L.-H."/>
            <person name="Turgeon B."/>
            <person name="Goodwin S."/>
            <person name="Spatafora J."/>
            <person name="Crous P."/>
            <person name="Grigoriev I."/>
        </authorList>
    </citation>
    <scope>NUCLEOTIDE SEQUENCE</scope>
    <source>
        <strain evidence="4">ATCC 74209</strain>
    </source>
</reference>
<evidence type="ECO:0000313" key="4">
    <source>
        <dbReference type="EMBL" id="KAF2203920.1"/>
    </source>
</evidence>
<gene>
    <name evidence="4" type="ORF">GQ43DRAFT_478672</name>
</gene>
<feature type="region of interest" description="Disordered" evidence="1">
    <location>
        <begin position="55"/>
        <end position="101"/>
    </location>
</feature>
<organism evidence="4 5">
    <name type="scientific">Delitschia confertaspora ATCC 74209</name>
    <dbReference type="NCBI Taxonomy" id="1513339"/>
    <lineage>
        <taxon>Eukaryota</taxon>
        <taxon>Fungi</taxon>
        <taxon>Dikarya</taxon>
        <taxon>Ascomycota</taxon>
        <taxon>Pezizomycotina</taxon>
        <taxon>Dothideomycetes</taxon>
        <taxon>Pleosporomycetidae</taxon>
        <taxon>Pleosporales</taxon>
        <taxon>Delitschiaceae</taxon>
        <taxon>Delitschia</taxon>
    </lineage>
</organism>
<protein>
    <submittedName>
        <fullName evidence="4">Uncharacterized protein</fullName>
    </submittedName>
</protein>
<feature type="compositionally biased region" description="Low complexity" evidence="1">
    <location>
        <begin position="91"/>
        <end position="101"/>
    </location>
</feature>
<evidence type="ECO:0000256" key="1">
    <source>
        <dbReference type="SAM" id="MobiDB-lite"/>
    </source>
</evidence>
<feature type="transmembrane region" description="Helical" evidence="2">
    <location>
        <begin position="307"/>
        <end position="325"/>
    </location>
</feature>
<evidence type="ECO:0000313" key="5">
    <source>
        <dbReference type="Proteomes" id="UP000799536"/>
    </source>
</evidence>
<dbReference type="Proteomes" id="UP000799536">
    <property type="component" value="Unassembled WGS sequence"/>
</dbReference>
<accession>A0A9P4JRM0</accession>
<dbReference type="EMBL" id="ML993890">
    <property type="protein sequence ID" value="KAF2203920.1"/>
    <property type="molecule type" value="Genomic_DNA"/>
</dbReference>
<name>A0A9P4JRM0_9PLEO</name>
<keyword evidence="2" id="KW-1133">Transmembrane helix</keyword>
<keyword evidence="2" id="KW-0812">Transmembrane</keyword>
<dbReference type="AlphaFoldDB" id="A0A9P4JRM0"/>
<feature type="signal peptide" evidence="3">
    <location>
        <begin position="1"/>
        <end position="19"/>
    </location>
</feature>
<evidence type="ECO:0000256" key="2">
    <source>
        <dbReference type="SAM" id="Phobius"/>
    </source>
</evidence>
<evidence type="ECO:0000256" key="3">
    <source>
        <dbReference type="SAM" id="SignalP"/>
    </source>
</evidence>
<keyword evidence="3" id="KW-0732">Signal</keyword>
<keyword evidence="2" id="KW-0472">Membrane</keyword>
<keyword evidence="5" id="KW-1185">Reference proteome</keyword>
<feature type="compositionally biased region" description="Basic and acidic residues" evidence="1">
    <location>
        <begin position="69"/>
        <end position="80"/>
    </location>
</feature>
<sequence length="343" mass="37178">MSPKSLLITALSLSGLSYSIKFDSPAPTSAASIPYLMNDWIPAWNEILTATPTPKTTLRSQRWPNPLTGDDRPSDSKFEQWHNPLTEGDSSESVPESTTESTADIGYYSRLAGYVQGNPDWPLICPGPTGEFAAVTEKATILPLEKYFGCCGDSDTAHCIGYARHCWDSRDPRMLSSCTAGVIKGCMSTHGLHTVCTNTTAPFCATYQQEIRGHTFLNIGCATSPFSVEVMTTATVLQNGTTVQPAYTTGLWYEYPEMVNGSTVDPRSPRKTSSPTATAMSVVAASNTSLTTAESGETKSEATMRGVAVALMVGMVGGWMFLWWVGALKEKVRDEHAPMKKPW</sequence>
<comment type="caution">
    <text evidence="4">The sequence shown here is derived from an EMBL/GenBank/DDBJ whole genome shotgun (WGS) entry which is preliminary data.</text>
</comment>
<feature type="chain" id="PRO_5040481246" evidence="3">
    <location>
        <begin position="20"/>
        <end position="343"/>
    </location>
</feature>
<proteinExistence type="predicted"/>